<feature type="compositionally biased region" description="Basic residues" evidence="1">
    <location>
        <begin position="1082"/>
        <end position="1094"/>
    </location>
</feature>
<dbReference type="OrthoDB" id="5630125at2759"/>
<feature type="compositionally biased region" description="Polar residues" evidence="1">
    <location>
        <begin position="850"/>
        <end position="868"/>
    </location>
</feature>
<feature type="compositionally biased region" description="Polar residues" evidence="1">
    <location>
        <begin position="799"/>
        <end position="828"/>
    </location>
</feature>
<feature type="compositionally biased region" description="Polar residues" evidence="1">
    <location>
        <begin position="1526"/>
        <end position="1535"/>
    </location>
</feature>
<feature type="region of interest" description="Disordered" evidence="1">
    <location>
        <begin position="985"/>
        <end position="1011"/>
    </location>
</feature>
<keyword evidence="3" id="KW-1185">Reference proteome</keyword>
<proteinExistence type="predicted"/>
<accession>A0A1R1X757</accession>
<feature type="region of interest" description="Disordered" evidence="1">
    <location>
        <begin position="1338"/>
        <end position="1422"/>
    </location>
</feature>
<protein>
    <submittedName>
        <fullName evidence="2">Uncharacterized protein</fullName>
    </submittedName>
</protein>
<feature type="compositionally biased region" description="Basic and acidic residues" evidence="1">
    <location>
        <begin position="1338"/>
        <end position="1349"/>
    </location>
</feature>
<name>A0A1R1X757_9FUNG</name>
<feature type="region of interest" description="Disordered" evidence="1">
    <location>
        <begin position="1522"/>
        <end position="1574"/>
    </location>
</feature>
<feature type="compositionally biased region" description="Low complexity" evidence="1">
    <location>
        <begin position="1394"/>
        <end position="1409"/>
    </location>
</feature>
<evidence type="ECO:0000313" key="3">
    <source>
        <dbReference type="Proteomes" id="UP000187283"/>
    </source>
</evidence>
<feature type="compositionally biased region" description="Polar residues" evidence="1">
    <location>
        <begin position="1384"/>
        <end position="1393"/>
    </location>
</feature>
<evidence type="ECO:0000256" key="1">
    <source>
        <dbReference type="SAM" id="MobiDB-lite"/>
    </source>
</evidence>
<feature type="compositionally biased region" description="Polar residues" evidence="1">
    <location>
        <begin position="1002"/>
        <end position="1011"/>
    </location>
</feature>
<sequence>MNKIQASIINNSQNVLSKSKNIYSENYQIDTESKTLGSSEYSEQDLYTQSVENVKVLWNARSEFLKKFIIDIVNNVKQKNSFPSTSSGESPIFSFFDASSHTRPNNQKLFQNFFLTKYGTSSNCDHYLKVQLNNSKYSDFLIFDEQGPNLNKNYLSSKSKRENINDFENTVCANNFENQPLPKNKKSNAFAKPSLADEDILSIKVKFNNIPVSPDIVAKDRMAFNGNIELSLPNSSPNFNQVIKNIKIEIIEYTFSDSDRCGFSIDIKNPPIFQRKLAKSCTISGISGGFIDFNEISESHLNSLIKDTKPNDKNAPKIMKIPFFFSANSSNNVIKNNLQTYWLHLVPNFSANEVRLLKTKGCLSKVKSITLPTKTPKSKRDKKKIDENDEFLPKVIAKINSSVFNSESIIQLYVTFQNLNSKLDEKIEIHSSIYKSSNLAISSPRMENSLNPKPFLTSSEKSIGSASNNVKEPFSNVFNDNSCYKISQFLCNDELIPNFISSSNEKSSTYKIPLQFPPFEYSVETKNYSSQSSNIEHLLEVRVSTEYFADPLIFHFPIFILKPQIFTHLGLSRINSTNLSSHSSPELLMYPTSTSESVSNLDFMSLGGILGTSSNNRSPALEAYTDSSSDFKKYSPTKIINDENKYEDFSRNPKEDFKIFSQNADRVLSEPKNKRSSFGSFVFSDELHQNHTASVPKNVHNSPLYSPQISSLQNSFNPHQFNIYNQNPGQLNMNPNFYPFGSSIYNINPGLMNMSPNLYPQHIYFNPITQNMYNAQLPNIYPINPGSFYSSQLDISNNFRNPNRVDTNPKNFRGSSNSQNESSFQDYSFNKKYNDRSKISDSKSRDRYNSNRNFGNENSFADNITQTPHFYKKQREMNLRLDRDEHDGYNPETRNANDMYGFNWRFGKMPNDNKSNNEQDLKVLNQISGNTKTLVNLKKKKTLITRDGLLSYRNNVSSSNYQSSVNSSQGISVNDRASYLESCSLKSSNQDDDSMQREASGRVSSSKSSYTNIGNKEFVSNNIPRYLVTSSQVQNLARKKLGSIKAKKYIEEVTSEANLKSMYSSNTSKQFSLVSQNFQCRKKPTISRRKKSKKSSQTAPDIISKNGISSKLYREINSASDKKKLEIGSTVIRSMIINKSDCLKSNNNESKITEPEPENVSVITEKYNPGSLLNLSLNINPEIDLMFSKSDYLTENLSKSIIMPTNETNARISRNSLDNETKSIEEQSESTISSSGTFSFSNSEEVFSLFAQKPIIAPKELKNSKTKVATISKASAYSSVNNLYIHKNGRRNRNTTNFNNDLEASTSTGSISNIKNYSNSVIQSIFFQSKDKIKLNKAYDPEKKRDSPSIKKSGSSFTRKIRNNISGKSSKYSSSDLTSSRSKGYTSDNQSYKNASSNSANSNIVYSDSSSDENNDSSLSDPYMNFNSEFRNAKNESVSYFSSMKDNPNVKNIRKPNVIASKHQTEIKTRLSSNNGFGDITANGHYNKTKCLGESRGSGKFGLYKNIEQDPVQKVKENPIDEQSCKAGQSKATNNSEKHLFEPQDKIGIKQKSEPSNKSSNIVKPVGDKQSTKSSLKRFMGKLLNSKGSKKTPLINNGQNKGSIDTINDIDVVDIIEIVNSNIPNIVNADESEKKIYSRKTSSIRKISTMRDSKKSVYALSLHSKKNMNIFNPDPSLYRSMSFDSYNRKLPDKENHIKARNNVDICKKRYTLSEIDKMRNVIETPIEMQKSKSDQTPLYSDQKNSARNARYFRSSSIGASLTQNEINVNTASMVPESSSHADFRQKINSTNHRKKFSLAENLALKDKGLAAAFSAVKAMERGDSGFTGSLHEVVNGARPDLKATRTPRVSSLLVDGCEKMMDNLDRGGMFDNTEKIGNIENFNDGSVEDDAGKETESNLADISTFERIVNNNIVADAWNSVGIRHLNNNRGPRNYGLSDGDRYIGESVRKDKPITSKTPANITDFNNSKKMSPILSNFDTNRIRSESSEITNQNFVFEDLENFGGIGSSVMTLIKNSKAPLFDYDKKEQGGLGYKSRGKSPGKENSKVALYSKKSSIYTIEKNSFSETGSFLEQNEDPRGFEAFLRVPDKPVGKTPKVHYQSYKNMQNP</sequence>
<feature type="compositionally biased region" description="Low complexity" evidence="1">
    <location>
        <begin position="1366"/>
        <end position="1383"/>
    </location>
</feature>
<organism evidence="2 3">
    <name type="scientific">Smittium culicis</name>
    <dbReference type="NCBI Taxonomy" id="133412"/>
    <lineage>
        <taxon>Eukaryota</taxon>
        <taxon>Fungi</taxon>
        <taxon>Fungi incertae sedis</taxon>
        <taxon>Zoopagomycota</taxon>
        <taxon>Kickxellomycotina</taxon>
        <taxon>Harpellomycetes</taxon>
        <taxon>Harpellales</taxon>
        <taxon>Legeriomycetaceae</taxon>
        <taxon>Smittium</taxon>
    </lineage>
</organism>
<dbReference type="EMBL" id="LSSN01004989">
    <property type="protein sequence ID" value="OMJ10471.1"/>
    <property type="molecule type" value="Genomic_DNA"/>
</dbReference>
<feature type="compositionally biased region" description="Basic and acidic residues" evidence="1">
    <location>
        <begin position="1536"/>
        <end position="1555"/>
    </location>
</feature>
<feature type="compositionally biased region" description="Basic and acidic residues" evidence="1">
    <location>
        <begin position="832"/>
        <end position="849"/>
    </location>
</feature>
<feature type="region of interest" description="Disordered" evidence="1">
    <location>
        <begin position="799"/>
        <end position="868"/>
    </location>
</feature>
<dbReference type="Proteomes" id="UP000187283">
    <property type="component" value="Unassembled WGS sequence"/>
</dbReference>
<evidence type="ECO:0000313" key="2">
    <source>
        <dbReference type="EMBL" id="OMJ10471.1"/>
    </source>
</evidence>
<comment type="caution">
    <text evidence="2">The sequence shown here is derived from an EMBL/GenBank/DDBJ whole genome shotgun (WGS) entry which is preliminary data.</text>
</comment>
<gene>
    <name evidence="2" type="ORF">AYI70_g10302</name>
</gene>
<feature type="region of interest" description="Disordered" evidence="1">
    <location>
        <begin position="1082"/>
        <end position="1102"/>
    </location>
</feature>
<reference evidence="2 3" key="1">
    <citation type="submission" date="2017-01" db="EMBL/GenBank/DDBJ databases">
        <authorList>
            <person name="Mah S.A."/>
            <person name="Swanson W.J."/>
            <person name="Moy G.W."/>
            <person name="Vacquier V.D."/>
        </authorList>
    </citation>
    <scope>NUCLEOTIDE SEQUENCE [LARGE SCALE GENOMIC DNA]</scope>
    <source>
        <strain evidence="2 3">GSMNP</strain>
    </source>
</reference>